<name>A0A6A6T2H7_9PLEO</name>
<proteinExistence type="predicted"/>
<evidence type="ECO:0000256" key="1">
    <source>
        <dbReference type="SAM" id="Phobius"/>
    </source>
</evidence>
<keyword evidence="1" id="KW-0812">Transmembrane</keyword>
<keyword evidence="1" id="KW-0472">Membrane</keyword>
<dbReference type="EMBL" id="MU004389">
    <property type="protein sequence ID" value="KAF2653028.1"/>
    <property type="molecule type" value="Genomic_DNA"/>
</dbReference>
<evidence type="ECO:0000313" key="2">
    <source>
        <dbReference type="EMBL" id="KAF2653028.1"/>
    </source>
</evidence>
<reference evidence="2" key="1">
    <citation type="journal article" date="2020" name="Stud. Mycol.">
        <title>101 Dothideomycetes genomes: a test case for predicting lifestyles and emergence of pathogens.</title>
        <authorList>
            <person name="Haridas S."/>
            <person name="Albert R."/>
            <person name="Binder M."/>
            <person name="Bloem J."/>
            <person name="Labutti K."/>
            <person name="Salamov A."/>
            <person name="Andreopoulos B."/>
            <person name="Baker S."/>
            <person name="Barry K."/>
            <person name="Bills G."/>
            <person name="Bluhm B."/>
            <person name="Cannon C."/>
            <person name="Castanera R."/>
            <person name="Culley D."/>
            <person name="Daum C."/>
            <person name="Ezra D."/>
            <person name="Gonzalez J."/>
            <person name="Henrissat B."/>
            <person name="Kuo A."/>
            <person name="Liang C."/>
            <person name="Lipzen A."/>
            <person name="Lutzoni F."/>
            <person name="Magnuson J."/>
            <person name="Mondo S."/>
            <person name="Nolan M."/>
            <person name="Ohm R."/>
            <person name="Pangilinan J."/>
            <person name="Park H.-J."/>
            <person name="Ramirez L."/>
            <person name="Alfaro M."/>
            <person name="Sun H."/>
            <person name="Tritt A."/>
            <person name="Yoshinaga Y."/>
            <person name="Zwiers L.-H."/>
            <person name="Turgeon B."/>
            <person name="Goodwin S."/>
            <person name="Spatafora J."/>
            <person name="Crous P."/>
            <person name="Grigoriev I."/>
        </authorList>
    </citation>
    <scope>NUCLEOTIDE SEQUENCE</scope>
    <source>
        <strain evidence="2">CBS 122681</strain>
    </source>
</reference>
<keyword evidence="3" id="KW-1185">Reference proteome</keyword>
<feature type="transmembrane region" description="Helical" evidence="1">
    <location>
        <begin position="12"/>
        <end position="33"/>
    </location>
</feature>
<dbReference type="AlphaFoldDB" id="A0A6A6T2H7"/>
<gene>
    <name evidence="2" type="ORF">K491DRAFT_695090</name>
</gene>
<dbReference type="Proteomes" id="UP000799324">
    <property type="component" value="Unassembled WGS sequence"/>
</dbReference>
<sequence>MSVSTFFMRCHFFWFISFKSLYILLEIFAWRLYFPDCIHIGIDHPSGDIPILLGRRLGRRLTRAYGWCGEMFKLK</sequence>
<protein>
    <submittedName>
        <fullName evidence="2">Uncharacterized protein</fullName>
    </submittedName>
</protein>
<accession>A0A6A6T2H7</accession>
<keyword evidence="1" id="KW-1133">Transmembrane helix</keyword>
<organism evidence="2 3">
    <name type="scientific">Lophiostoma macrostomum CBS 122681</name>
    <dbReference type="NCBI Taxonomy" id="1314788"/>
    <lineage>
        <taxon>Eukaryota</taxon>
        <taxon>Fungi</taxon>
        <taxon>Dikarya</taxon>
        <taxon>Ascomycota</taxon>
        <taxon>Pezizomycotina</taxon>
        <taxon>Dothideomycetes</taxon>
        <taxon>Pleosporomycetidae</taxon>
        <taxon>Pleosporales</taxon>
        <taxon>Lophiostomataceae</taxon>
        <taxon>Lophiostoma</taxon>
    </lineage>
</organism>
<evidence type="ECO:0000313" key="3">
    <source>
        <dbReference type="Proteomes" id="UP000799324"/>
    </source>
</evidence>